<protein>
    <recommendedName>
        <fullName evidence="1">Mannose-6-phosphate isomerase type II C-terminal domain-containing protein</fullName>
    </recommendedName>
</protein>
<proteinExistence type="predicted"/>
<accession>A0AA48GP99</accession>
<dbReference type="SUPFAM" id="SSF51182">
    <property type="entry name" value="RmlC-like cupins"/>
    <property type="match status" value="1"/>
</dbReference>
<organism evidence="2 3">
    <name type="scientific">Mesoterricola silvestris</name>
    <dbReference type="NCBI Taxonomy" id="2927979"/>
    <lineage>
        <taxon>Bacteria</taxon>
        <taxon>Pseudomonadati</taxon>
        <taxon>Acidobacteriota</taxon>
        <taxon>Holophagae</taxon>
        <taxon>Holophagales</taxon>
        <taxon>Holophagaceae</taxon>
        <taxon>Mesoterricola</taxon>
    </lineage>
</organism>
<dbReference type="EMBL" id="AP027080">
    <property type="protein sequence ID" value="BDU71492.1"/>
    <property type="molecule type" value="Genomic_DNA"/>
</dbReference>
<dbReference type="CDD" id="cd02213">
    <property type="entry name" value="cupin_PMI_typeII_C"/>
    <property type="match status" value="1"/>
</dbReference>
<name>A0AA48GP99_9BACT</name>
<dbReference type="PANTHER" id="PTHR46390:SF1">
    <property type="entry name" value="MANNOSE-1-PHOSPHATE GUANYLYLTRANSFERASE"/>
    <property type="match status" value="1"/>
</dbReference>
<dbReference type="Proteomes" id="UP001238179">
    <property type="component" value="Chromosome"/>
</dbReference>
<evidence type="ECO:0000259" key="1">
    <source>
        <dbReference type="Pfam" id="PF01050"/>
    </source>
</evidence>
<dbReference type="InterPro" id="IPR051161">
    <property type="entry name" value="Mannose-6P_isomerase_type2"/>
</dbReference>
<dbReference type="Gene3D" id="2.60.120.10">
    <property type="entry name" value="Jelly Rolls"/>
    <property type="match status" value="1"/>
</dbReference>
<dbReference type="InterPro" id="IPR011051">
    <property type="entry name" value="RmlC_Cupin_sf"/>
</dbReference>
<dbReference type="Pfam" id="PF01050">
    <property type="entry name" value="MannoseP_isomer"/>
    <property type="match status" value="1"/>
</dbReference>
<dbReference type="PANTHER" id="PTHR46390">
    <property type="entry name" value="MANNOSE-1-PHOSPHATE GUANYLYLTRANSFERASE"/>
    <property type="match status" value="1"/>
</dbReference>
<dbReference type="InterPro" id="IPR001538">
    <property type="entry name" value="Man6P_isomerase-2_C"/>
</dbReference>
<feature type="domain" description="Mannose-6-phosphate isomerase type II C-terminal" evidence="1">
    <location>
        <begin position="9"/>
        <end position="115"/>
    </location>
</feature>
<dbReference type="InterPro" id="IPR014710">
    <property type="entry name" value="RmlC-like_jellyroll"/>
</dbReference>
<evidence type="ECO:0000313" key="2">
    <source>
        <dbReference type="EMBL" id="BDU71492.1"/>
    </source>
</evidence>
<dbReference type="GO" id="GO:0004475">
    <property type="term" value="F:mannose-1-phosphate guanylyltransferase (GTP) activity"/>
    <property type="evidence" value="ECO:0007669"/>
    <property type="project" value="TreeGrafter"/>
</dbReference>
<reference evidence="3" key="1">
    <citation type="journal article" date="2023" name="Int. J. Syst. Evol. Microbiol.">
        <title>Mesoterricola silvestris gen. nov., sp. nov., Mesoterricola sediminis sp. nov., Geothrix oryzae sp. nov., Geothrix edaphica sp. nov., Geothrix rubra sp. nov., and Geothrix limicola sp. nov., six novel members of Acidobacteriota isolated from soils.</title>
        <authorList>
            <person name="Itoh H."/>
            <person name="Sugisawa Y."/>
            <person name="Mise K."/>
            <person name="Xu Z."/>
            <person name="Kuniyasu M."/>
            <person name="Ushijima N."/>
            <person name="Kawano K."/>
            <person name="Kobayashi E."/>
            <person name="Shiratori Y."/>
            <person name="Masuda Y."/>
            <person name="Senoo K."/>
        </authorList>
    </citation>
    <scope>NUCLEOTIDE SEQUENCE [LARGE SCALE GENOMIC DNA]</scope>
    <source>
        <strain evidence="3">W79</strain>
    </source>
</reference>
<dbReference type="KEGG" id="msil:METEAL_06660"/>
<keyword evidence="3" id="KW-1185">Reference proteome</keyword>
<evidence type="ECO:0000313" key="3">
    <source>
        <dbReference type="Proteomes" id="UP001238179"/>
    </source>
</evidence>
<dbReference type="GO" id="GO:0005976">
    <property type="term" value="P:polysaccharide metabolic process"/>
    <property type="evidence" value="ECO:0007669"/>
    <property type="project" value="InterPro"/>
</dbReference>
<dbReference type="RefSeq" id="WP_316414384.1">
    <property type="nucleotide sequence ID" value="NZ_AP027080.1"/>
</dbReference>
<sequence>MTQKPATLHVDKPWGSFDQFVLNQPCTVKILTCSPGAKLSLQRHRHRNELWVALDAGVVVELDGKVLTPDKGAQIWLPAGSVHRLSCEASRTSPVRVMEISLGTFDEDDIERLEDVYGRN</sequence>
<dbReference type="AlphaFoldDB" id="A0AA48GP99"/>
<gene>
    <name evidence="2" type="ORF">METEAL_06660</name>
</gene>
<dbReference type="GO" id="GO:0009298">
    <property type="term" value="P:GDP-mannose biosynthetic process"/>
    <property type="evidence" value="ECO:0007669"/>
    <property type="project" value="TreeGrafter"/>
</dbReference>